<dbReference type="GO" id="GO:0044027">
    <property type="term" value="P:negative regulation of gene expression via chromosomal CpG island methylation"/>
    <property type="evidence" value="ECO:0007669"/>
    <property type="project" value="TreeGrafter"/>
</dbReference>
<keyword evidence="1" id="KW-1133">Transmembrane helix</keyword>
<proteinExistence type="predicted"/>
<name>A0A2U1PBI4_ARTAN</name>
<comment type="caution">
    <text evidence="2">The sequence shown here is derived from an EMBL/GenBank/DDBJ whole genome shotgun (WGS) entry which is preliminary data.</text>
</comment>
<evidence type="ECO:0000313" key="3">
    <source>
        <dbReference type="Proteomes" id="UP000245207"/>
    </source>
</evidence>
<sequence length="127" mass="14837">MSKVTCVRKEQLYRLFINQCISILFIYLLAEFTGSALKGVTDWTTLVLTDHRPYKLSEDDFHRVCRVPHKKGANFRDFPGVIVDSNNTVHRDRTKEVLLPSGKPLLPDYVFTFEKGKSRRMFEENRV</sequence>
<dbReference type="STRING" id="35608.A0A2U1PBI4"/>
<dbReference type="Gene3D" id="3.90.120.10">
    <property type="entry name" value="DNA Methylase, subunit A, domain 2"/>
    <property type="match status" value="1"/>
</dbReference>
<dbReference type="GO" id="GO:0003677">
    <property type="term" value="F:DNA binding"/>
    <property type="evidence" value="ECO:0007669"/>
    <property type="project" value="TreeGrafter"/>
</dbReference>
<evidence type="ECO:0000313" key="2">
    <source>
        <dbReference type="EMBL" id="PWA83103.1"/>
    </source>
</evidence>
<keyword evidence="3" id="KW-1185">Reference proteome</keyword>
<dbReference type="InterPro" id="IPR050390">
    <property type="entry name" value="C5-Methyltransferase"/>
</dbReference>
<dbReference type="OrthoDB" id="5376140at2759"/>
<dbReference type="GO" id="GO:0003886">
    <property type="term" value="F:DNA (cytosine-5-)-methyltransferase activity"/>
    <property type="evidence" value="ECO:0007669"/>
    <property type="project" value="TreeGrafter"/>
</dbReference>
<organism evidence="2 3">
    <name type="scientific">Artemisia annua</name>
    <name type="common">Sweet wormwood</name>
    <dbReference type="NCBI Taxonomy" id="35608"/>
    <lineage>
        <taxon>Eukaryota</taxon>
        <taxon>Viridiplantae</taxon>
        <taxon>Streptophyta</taxon>
        <taxon>Embryophyta</taxon>
        <taxon>Tracheophyta</taxon>
        <taxon>Spermatophyta</taxon>
        <taxon>Magnoliopsida</taxon>
        <taxon>eudicotyledons</taxon>
        <taxon>Gunneridae</taxon>
        <taxon>Pentapetalae</taxon>
        <taxon>asterids</taxon>
        <taxon>campanulids</taxon>
        <taxon>Asterales</taxon>
        <taxon>Asteraceae</taxon>
        <taxon>Asteroideae</taxon>
        <taxon>Anthemideae</taxon>
        <taxon>Artemisiinae</taxon>
        <taxon>Artemisia</taxon>
    </lineage>
</organism>
<accession>A0A2U1PBI4</accession>
<evidence type="ECO:0000256" key="1">
    <source>
        <dbReference type="SAM" id="Phobius"/>
    </source>
</evidence>
<dbReference type="AlphaFoldDB" id="A0A2U1PBI4"/>
<keyword evidence="1" id="KW-0812">Transmembrane</keyword>
<dbReference type="GO" id="GO:0005634">
    <property type="term" value="C:nucleus"/>
    <property type="evidence" value="ECO:0007669"/>
    <property type="project" value="TreeGrafter"/>
</dbReference>
<dbReference type="PANTHER" id="PTHR10629">
    <property type="entry name" value="CYTOSINE-SPECIFIC METHYLTRANSFERASE"/>
    <property type="match status" value="1"/>
</dbReference>
<keyword evidence="1" id="KW-0472">Membrane</keyword>
<dbReference type="EMBL" id="PKPP01001391">
    <property type="protein sequence ID" value="PWA83103.1"/>
    <property type="molecule type" value="Genomic_DNA"/>
</dbReference>
<dbReference type="Proteomes" id="UP000245207">
    <property type="component" value="Unassembled WGS sequence"/>
</dbReference>
<reference evidence="2 3" key="1">
    <citation type="journal article" date="2018" name="Mol. Plant">
        <title>The genome of Artemisia annua provides insight into the evolution of Asteraceae family and artemisinin biosynthesis.</title>
        <authorList>
            <person name="Shen Q."/>
            <person name="Zhang L."/>
            <person name="Liao Z."/>
            <person name="Wang S."/>
            <person name="Yan T."/>
            <person name="Shi P."/>
            <person name="Liu M."/>
            <person name="Fu X."/>
            <person name="Pan Q."/>
            <person name="Wang Y."/>
            <person name="Lv Z."/>
            <person name="Lu X."/>
            <person name="Zhang F."/>
            <person name="Jiang W."/>
            <person name="Ma Y."/>
            <person name="Chen M."/>
            <person name="Hao X."/>
            <person name="Li L."/>
            <person name="Tang Y."/>
            <person name="Lv G."/>
            <person name="Zhou Y."/>
            <person name="Sun X."/>
            <person name="Brodelius P.E."/>
            <person name="Rose J.K.C."/>
            <person name="Tang K."/>
        </authorList>
    </citation>
    <scope>NUCLEOTIDE SEQUENCE [LARGE SCALE GENOMIC DNA]</scope>
    <source>
        <strain evidence="3">cv. Huhao1</strain>
        <tissue evidence="2">Leaf</tissue>
    </source>
</reference>
<dbReference type="PANTHER" id="PTHR10629:SF34">
    <property type="entry name" value="DNA (CYTOSINE-5)-METHYLTRANSFERASE CMT2"/>
    <property type="match status" value="1"/>
</dbReference>
<feature type="transmembrane region" description="Helical" evidence="1">
    <location>
        <begin position="12"/>
        <end position="30"/>
    </location>
</feature>
<protein>
    <submittedName>
        <fullName evidence="2">Bromo adjacent homology (BAH) domain-containing protein</fullName>
    </submittedName>
</protein>
<gene>
    <name evidence="2" type="ORF">CTI12_AA171760</name>
</gene>